<evidence type="ECO:0000313" key="5">
    <source>
        <dbReference type="EMBL" id="PQA75339.1"/>
    </source>
</evidence>
<dbReference type="EMBL" id="PTRC01000005">
    <property type="protein sequence ID" value="PQA75339.1"/>
    <property type="molecule type" value="Genomic_DNA"/>
</dbReference>
<evidence type="ECO:0000256" key="3">
    <source>
        <dbReference type="ARBA" id="ARBA00023163"/>
    </source>
</evidence>
<keyword evidence="3" id="KW-0804">Transcription</keyword>
<sequence length="74" mass="8416">MDVRKIVGDNFARIRKEKGLTQEQVAERSGFSQQYLSSLERGQRNPTIITIYELSLALGTTYSNLILPENTQAR</sequence>
<dbReference type="Pfam" id="PF01381">
    <property type="entry name" value="HTH_3"/>
    <property type="match status" value="1"/>
</dbReference>
<dbReference type="AlphaFoldDB" id="A0A2S7J502"/>
<dbReference type="GO" id="GO:0003677">
    <property type="term" value="F:DNA binding"/>
    <property type="evidence" value="ECO:0007669"/>
    <property type="project" value="UniProtKB-KW"/>
</dbReference>
<dbReference type="CDD" id="cd00093">
    <property type="entry name" value="HTH_XRE"/>
    <property type="match status" value="1"/>
</dbReference>
<dbReference type="InterPro" id="IPR050807">
    <property type="entry name" value="TransReg_Diox_bact_type"/>
</dbReference>
<evidence type="ECO:0000259" key="4">
    <source>
        <dbReference type="PROSITE" id="PS50943"/>
    </source>
</evidence>
<dbReference type="InterPro" id="IPR001387">
    <property type="entry name" value="Cro/C1-type_HTH"/>
</dbReference>
<dbReference type="Gene3D" id="1.10.260.40">
    <property type="entry name" value="lambda repressor-like DNA-binding domains"/>
    <property type="match status" value="1"/>
</dbReference>
<dbReference type="SMART" id="SM00530">
    <property type="entry name" value="HTH_XRE"/>
    <property type="match status" value="1"/>
</dbReference>
<dbReference type="PANTHER" id="PTHR46797:SF23">
    <property type="entry name" value="HTH-TYPE TRANSCRIPTIONAL REGULATOR SUTR"/>
    <property type="match status" value="1"/>
</dbReference>
<dbReference type="GO" id="GO:0005829">
    <property type="term" value="C:cytosol"/>
    <property type="evidence" value="ECO:0007669"/>
    <property type="project" value="TreeGrafter"/>
</dbReference>
<evidence type="ECO:0000313" key="6">
    <source>
        <dbReference type="Proteomes" id="UP000238493"/>
    </source>
</evidence>
<dbReference type="GO" id="GO:0003700">
    <property type="term" value="F:DNA-binding transcription factor activity"/>
    <property type="evidence" value="ECO:0007669"/>
    <property type="project" value="TreeGrafter"/>
</dbReference>
<keyword evidence="1" id="KW-0805">Transcription regulation</keyword>
<organism evidence="5 6">
    <name type="scientific">Brucella oryzae</name>
    <dbReference type="NCBI Taxonomy" id="335286"/>
    <lineage>
        <taxon>Bacteria</taxon>
        <taxon>Pseudomonadati</taxon>
        <taxon>Pseudomonadota</taxon>
        <taxon>Alphaproteobacteria</taxon>
        <taxon>Hyphomicrobiales</taxon>
        <taxon>Brucellaceae</taxon>
        <taxon>Brucella/Ochrobactrum group</taxon>
        <taxon>Brucella</taxon>
    </lineage>
</organism>
<dbReference type="InterPro" id="IPR010982">
    <property type="entry name" value="Lambda_DNA-bd_dom_sf"/>
</dbReference>
<dbReference type="RefSeq" id="WP_104754024.1">
    <property type="nucleotide sequence ID" value="NZ_JBHEEO010000007.1"/>
</dbReference>
<dbReference type="OrthoDB" id="9815697at2"/>
<gene>
    <name evidence="5" type="ORF">C3731_01840</name>
</gene>
<reference evidence="5 6" key="1">
    <citation type="submission" date="2018-02" db="EMBL/GenBank/DDBJ databases">
        <title>Draft genome sequence of Ochrobactrum oryzae found in Brazil.</title>
        <authorList>
            <person name="Cerdeira L."/>
            <person name="Andrade F."/>
            <person name="Zacariotto T."/>
            <person name="Barbosa B."/>
            <person name="Santos S."/>
            <person name="Cassetari V."/>
            <person name="Lincopan N."/>
        </authorList>
    </citation>
    <scope>NUCLEOTIDE SEQUENCE [LARGE SCALE GENOMIC DNA]</scope>
    <source>
        <strain evidence="5 6">OA447</strain>
    </source>
</reference>
<dbReference type="Proteomes" id="UP000238493">
    <property type="component" value="Unassembled WGS sequence"/>
</dbReference>
<dbReference type="PANTHER" id="PTHR46797">
    <property type="entry name" value="HTH-TYPE TRANSCRIPTIONAL REGULATOR"/>
    <property type="match status" value="1"/>
</dbReference>
<evidence type="ECO:0000256" key="1">
    <source>
        <dbReference type="ARBA" id="ARBA00023015"/>
    </source>
</evidence>
<protein>
    <submittedName>
        <fullName evidence="5">Transcriptional regulator</fullName>
    </submittedName>
</protein>
<keyword evidence="6" id="KW-1185">Reference proteome</keyword>
<feature type="domain" description="HTH cro/C1-type" evidence="4">
    <location>
        <begin position="11"/>
        <end position="65"/>
    </location>
</feature>
<dbReference type="SUPFAM" id="SSF47413">
    <property type="entry name" value="lambda repressor-like DNA-binding domains"/>
    <property type="match status" value="1"/>
</dbReference>
<evidence type="ECO:0000256" key="2">
    <source>
        <dbReference type="ARBA" id="ARBA00023125"/>
    </source>
</evidence>
<proteinExistence type="predicted"/>
<comment type="caution">
    <text evidence="5">The sequence shown here is derived from an EMBL/GenBank/DDBJ whole genome shotgun (WGS) entry which is preliminary data.</text>
</comment>
<name>A0A2S7J502_9HYPH</name>
<accession>A0A2S7J502</accession>
<keyword evidence="2" id="KW-0238">DNA-binding</keyword>
<dbReference type="PROSITE" id="PS50943">
    <property type="entry name" value="HTH_CROC1"/>
    <property type="match status" value="1"/>
</dbReference>